<reference evidence="2" key="2">
    <citation type="submission" date="2020-11" db="EMBL/GenBank/DDBJ databases">
        <authorList>
            <person name="McCartney M.A."/>
            <person name="Auch B."/>
            <person name="Kono T."/>
            <person name="Mallez S."/>
            <person name="Becker A."/>
            <person name="Gohl D.M."/>
            <person name="Silverstein K.A.T."/>
            <person name="Koren S."/>
            <person name="Bechman K.B."/>
            <person name="Herman A."/>
            <person name="Abrahante J.E."/>
            <person name="Garbe J."/>
        </authorList>
    </citation>
    <scope>NUCLEOTIDE SEQUENCE</scope>
    <source>
        <strain evidence="2">Duluth1</strain>
        <tissue evidence="2">Whole animal</tissue>
    </source>
</reference>
<protein>
    <submittedName>
        <fullName evidence="2">Uncharacterized protein</fullName>
    </submittedName>
</protein>
<proteinExistence type="predicted"/>
<evidence type="ECO:0000256" key="1">
    <source>
        <dbReference type="SAM" id="Coils"/>
    </source>
</evidence>
<organism evidence="2 3">
    <name type="scientific">Dreissena polymorpha</name>
    <name type="common">Zebra mussel</name>
    <name type="synonym">Mytilus polymorpha</name>
    <dbReference type="NCBI Taxonomy" id="45954"/>
    <lineage>
        <taxon>Eukaryota</taxon>
        <taxon>Metazoa</taxon>
        <taxon>Spiralia</taxon>
        <taxon>Lophotrochozoa</taxon>
        <taxon>Mollusca</taxon>
        <taxon>Bivalvia</taxon>
        <taxon>Autobranchia</taxon>
        <taxon>Heteroconchia</taxon>
        <taxon>Euheterodonta</taxon>
        <taxon>Imparidentia</taxon>
        <taxon>Neoheterodontei</taxon>
        <taxon>Myida</taxon>
        <taxon>Dreissenoidea</taxon>
        <taxon>Dreissenidae</taxon>
        <taxon>Dreissena</taxon>
    </lineage>
</organism>
<feature type="coiled-coil region" evidence="1">
    <location>
        <begin position="60"/>
        <end position="119"/>
    </location>
</feature>
<keyword evidence="3" id="KW-1185">Reference proteome</keyword>
<accession>A0A9D4FJ13</accession>
<dbReference type="EMBL" id="JAIWYP010000007">
    <property type="protein sequence ID" value="KAH3799660.1"/>
    <property type="molecule type" value="Genomic_DNA"/>
</dbReference>
<evidence type="ECO:0000313" key="2">
    <source>
        <dbReference type="EMBL" id="KAH3799660.1"/>
    </source>
</evidence>
<dbReference type="Proteomes" id="UP000828390">
    <property type="component" value="Unassembled WGS sequence"/>
</dbReference>
<keyword evidence="1" id="KW-0175">Coiled coil</keyword>
<dbReference type="AlphaFoldDB" id="A0A9D4FJ13"/>
<name>A0A9D4FJ13_DREPO</name>
<sequence>MDRVQLTLYLKAPESDHFEDFLSLFASQLKCKSVTIVDRDQALSDCIRKDIAPGLDIYIKSSVQVMIKNLEEKHDNLLEKMKQLVKKGKKKHNDVDDKINALDEKARLVKEQIDILRQVQRNNTQGPV</sequence>
<reference evidence="2" key="1">
    <citation type="journal article" date="2019" name="bioRxiv">
        <title>The Genome of the Zebra Mussel, Dreissena polymorpha: A Resource for Invasive Species Research.</title>
        <authorList>
            <person name="McCartney M.A."/>
            <person name="Auch B."/>
            <person name="Kono T."/>
            <person name="Mallez S."/>
            <person name="Zhang Y."/>
            <person name="Obille A."/>
            <person name="Becker A."/>
            <person name="Abrahante J.E."/>
            <person name="Garbe J."/>
            <person name="Badalamenti J.P."/>
            <person name="Herman A."/>
            <person name="Mangelson H."/>
            <person name="Liachko I."/>
            <person name="Sullivan S."/>
            <person name="Sone E.D."/>
            <person name="Koren S."/>
            <person name="Silverstein K.A.T."/>
            <person name="Beckman K.B."/>
            <person name="Gohl D.M."/>
        </authorList>
    </citation>
    <scope>NUCLEOTIDE SEQUENCE</scope>
    <source>
        <strain evidence="2">Duluth1</strain>
        <tissue evidence="2">Whole animal</tissue>
    </source>
</reference>
<gene>
    <name evidence="2" type="ORF">DPMN_153271</name>
</gene>
<evidence type="ECO:0000313" key="3">
    <source>
        <dbReference type="Proteomes" id="UP000828390"/>
    </source>
</evidence>
<comment type="caution">
    <text evidence="2">The sequence shown here is derived from an EMBL/GenBank/DDBJ whole genome shotgun (WGS) entry which is preliminary data.</text>
</comment>